<evidence type="ECO:0000256" key="1">
    <source>
        <dbReference type="SAM" id="MobiDB-lite"/>
    </source>
</evidence>
<dbReference type="GO" id="GO:0003964">
    <property type="term" value="F:RNA-directed DNA polymerase activity"/>
    <property type="evidence" value="ECO:0007669"/>
    <property type="project" value="UniProtKB-KW"/>
</dbReference>
<organism evidence="2">
    <name type="scientific">Colletotrichum cereale</name>
    <dbReference type="NCBI Taxonomy" id="343994"/>
    <lineage>
        <taxon>Eukaryota</taxon>
        <taxon>Fungi</taxon>
        <taxon>Dikarya</taxon>
        <taxon>Ascomycota</taxon>
        <taxon>Pezizomycotina</taxon>
        <taxon>Sordariomycetes</taxon>
        <taxon>Hypocreomycetidae</taxon>
        <taxon>Glomerellales</taxon>
        <taxon>Glomerellaceae</taxon>
        <taxon>Colletotrichum</taxon>
        <taxon>Colletotrichum graminicola species complex</taxon>
    </lineage>
</organism>
<dbReference type="AlphaFoldDB" id="A0T089"/>
<keyword evidence="2" id="KW-0808">Transferase</keyword>
<sequence>MNEGSKMIQRAEPQSSQDMPGCGWHFGSTDTAQQFFCFPPPHSYFPPFFDYYDNQQRDPAYRYESPLDVYESTDFQPLDSLSLRCAEEESDYAPESALDLSTSNYPVLCEEDQFIVSARAERRRWGEIQTEYEARFGASRSSTRQALAMKLCRLKQKYPELTSVVGHKQRKTRRRRCEEAAGGIRGSSRGDAIAAAQTLLDFLGQPDNGRLVPQADCIAVVRIIGQLYKDECIC</sequence>
<protein>
    <submittedName>
        <fullName evidence="2">Putative reverse transcriptase and RNase H</fullName>
    </submittedName>
</protein>
<feature type="region of interest" description="Disordered" evidence="1">
    <location>
        <begin position="1"/>
        <end position="20"/>
    </location>
</feature>
<keyword evidence="2" id="KW-0548">Nucleotidyltransferase</keyword>
<keyword evidence="2" id="KW-0695">RNA-directed DNA polymerase</keyword>
<evidence type="ECO:0000313" key="2">
    <source>
        <dbReference type="EMBL" id="ABK64192.1"/>
    </source>
</evidence>
<reference evidence="2" key="1">
    <citation type="journal article" date="2008" name="Fungal Genet. Biol.">
        <title>The evolution of transposon repeat-induced point mutation in the genome of Colletotrichum cereale: reconciling sex, recombination and homoplasy in an ''asexual" pathogen.</title>
        <authorList>
            <person name="Crouch J.A."/>
            <person name="Glasheen B.M."/>
            <person name="Giunta M.A."/>
            <person name="Clarke B.B."/>
            <person name="Hillman B.I."/>
        </authorList>
    </citation>
    <scope>NUCLEOTIDE SEQUENCE</scope>
    <source>
        <strain evidence="2">NJ-6340</strain>
    </source>
</reference>
<proteinExistence type="predicted"/>
<accession>A0T089</accession>
<name>A0T089_9PEZI</name>
<dbReference type="EMBL" id="EF067892">
    <property type="protein sequence ID" value="ABK64192.1"/>
    <property type="molecule type" value="Genomic_DNA"/>
</dbReference>